<reference evidence="1" key="2">
    <citation type="submission" date="2024-03" db="EMBL/GenBank/DDBJ databases">
        <authorList>
            <person name="Ni Y."/>
            <person name="Xu T."/>
            <person name="Yan S."/>
            <person name="Chen L."/>
            <person name="Wang Y."/>
        </authorList>
    </citation>
    <scope>NUCLEOTIDE SEQUENCE</scope>
    <source>
        <strain evidence="1">NBD1</strain>
    </source>
</reference>
<dbReference type="EMBL" id="BK067787">
    <property type="protein sequence ID" value="DBA51943.1"/>
    <property type="molecule type" value="Genomic_DNA"/>
</dbReference>
<name>A0AAT9JFD9_9VIRU</name>
<protein>
    <submittedName>
        <fullName evidence="1">ORF27</fullName>
    </submittedName>
</protein>
<organism evidence="1">
    <name type="scientific">Nitrosopumilaceae spindle-shaped virus</name>
    <dbReference type="NCBI Taxonomy" id="3065433"/>
    <lineage>
        <taxon>Viruses</taxon>
    </lineage>
</organism>
<proteinExistence type="predicted"/>
<accession>A0AAT9JFD9</accession>
<sequence>MRLSCKGGCRKSTLLKIGTDYQKGVFNMWSRKNNAYCKVCCYALVTTQLKCPCCNKVFTRTPRNTWARKKAVEFVIRY</sequence>
<evidence type="ECO:0000313" key="1">
    <source>
        <dbReference type="EMBL" id="DBA51943.1"/>
    </source>
</evidence>
<reference evidence="1" key="1">
    <citation type="journal article" date="2024" name="Environ. Microbiol. Rep.">
        <title>Hiding in plain sight: The discovery of complete genomes of 11 hypothetical spindle-shaped viruses that putatively infect mesophilic ammonia-oxidizing archaea.</title>
        <authorList>
            <person name="Ni Y."/>
            <person name="Xu T."/>
            <person name="Yan S."/>
            <person name="Chen L."/>
            <person name="Wang Y."/>
        </authorList>
    </citation>
    <scope>NUCLEOTIDE SEQUENCE</scope>
    <source>
        <strain evidence="1">NBD1</strain>
    </source>
</reference>